<accession>A0A939EI03</accession>
<reference evidence="3" key="1">
    <citation type="submission" date="2020-12" db="EMBL/GenBank/DDBJ databases">
        <title>Oil enriched cultivation method for isolating marine PHA-producing bacteria.</title>
        <authorList>
            <person name="Zheng W."/>
            <person name="Yu S."/>
            <person name="Huang Y."/>
        </authorList>
    </citation>
    <scope>NUCLEOTIDE SEQUENCE</scope>
    <source>
        <strain evidence="3">SY-2-12</strain>
    </source>
</reference>
<evidence type="ECO:0000256" key="1">
    <source>
        <dbReference type="SAM" id="MobiDB-lite"/>
    </source>
</evidence>
<dbReference type="Proteomes" id="UP000664096">
    <property type="component" value="Unassembled WGS sequence"/>
</dbReference>
<feature type="region of interest" description="Disordered" evidence="1">
    <location>
        <begin position="199"/>
        <end position="221"/>
    </location>
</feature>
<proteinExistence type="predicted"/>
<organism evidence="3 4">
    <name type="scientific">Roseibium aggregatum</name>
    <dbReference type="NCBI Taxonomy" id="187304"/>
    <lineage>
        <taxon>Bacteria</taxon>
        <taxon>Pseudomonadati</taxon>
        <taxon>Pseudomonadota</taxon>
        <taxon>Alphaproteobacteria</taxon>
        <taxon>Hyphomicrobiales</taxon>
        <taxon>Stappiaceae</taxon>
        <taxon>Roseibium</taxon>
    </lineage>
</organism>
<protein>
    <recommendedName>
        <fullName evidence="5">DUF3108 domain-containing protein</fullName>
    </recommendedName>
</protein>
<dbReference type="RefSeq" id="WP_207143164.1">
    <property type="nucleotide sequence ID" value="NZ_JAEKJZ010000006.1"/>
</dbReference>
<evidence type="ECO:0008006" key="5">
    <source>
        <dbReference type="Google" id="ProtNLM"/>
    </source>
</evidence>
<keyword evidence="2" id="KW-0732">Signal</keyword>
<evidence type="ECO:0000313" key="3">
    <source>
        <dbReference type="EMBL" id="MBN9673323.1"/>
    </source>
</evidence>
<evidence type="ECO:0000256" key="2">
    <source>
        <dbReference type="SAM" id="SignalP"/>
    </source>
</evidence>
<sequence length="221" mass="23680">MRLFSLVLGLCLLSAPSFAEETYETFFREGALAGLHDGETVTYSTRISGWSAPAPSSQPVKVREESLSLTVSGADVEMNRLRDGVDQSIGTFPVSVGNPVIMYFLETTLRDMAGQAGGSPFYIRNRIKDALLRSAERETVTVPYDGGEITAQRATIRPFATDKARENMGGFADLALAVTVSEEAPGWYVSLTATAPAASGSEAEEGYQSSITLHAPEGETQ</sequence>
<name>A0A939EI03_9HYPH</name>
<dbReference type="EMBL" id="JAEKJZ010000006">
    <property type="protein sequence ID" value="MBN9673323.1"/>
    <property type="molecule type" value="Genomic_DNA"/>
</dbReference>
<comment type="caution">
    <text evidence="3">The sequence shown here is derived from an EMBL/GenBank/DDBJ whole genome shotgun (WGS) entry which is preliminary data.</text>
</comment>
<gene>
    <name evidence="3" type="ORF">JF539_23390</name>
</gene>
<dbReference type="AlphaFoldDB" id="A0A939EI03"/>
<feature type="chain" id="PRO_5036690982" description="DUF3108 domain-containing protein" evidence="2">
    <location>
        <begin position="20"/>
        <end position="221"/>
    </location>
</feature>
<feature type="signal peptide" evidence="2">
    <location>
        <begin position="1"/>
        <end position="19"/>
    </location>
</feature>
<evidence type="ECO:0000313" key="4">
    <source>
        <dbReference type="Proteomes" id="UP000664096"/>
    </source>
</evidence>